<dbReference type="InterPro" id="IPR000832">
    <property type="entry name" value="GPCR_2_secretin-like"/>
</dbReference>
<evidence type="ECO:0000256" key="11">
    <source>
        <dbReference type="SAM" id="Phobius"/>
    </source>
</evidence>
<dbReference type="Pfam" id="PF02793">
    <property type="entry name" value="HRM"/>
    <property type="match status" value="1"/>
</dbReference>
<feature type="domain" description="G-protein coupled receptors family 2 profile 1" evidence="12">
    <location>
        <begin position="21"/>
        <end position="90"/>
    </location>
</feature>
<dbReference type="AlphaFoldDB" id="A0A8R2QV75"/>
<dbReference type="InterPro" id="IPR001879">
    <property type="entry name" value="GPCR_2_extracellular_dom"/>
</dbReference>
<dbReference type="PANTHER" id="PTHR45620">
    <property type="entry name" value="PDF RECEPTOR-LIKE PROTEIN-RELATED"/>
    <property type="match status" value="1"/>
</dbReference>
<evidence type="ECO:0000256" key="7">
    <source>
        <dbReference type="ARBA" id="ARBA00023136"/>
    </source>
</evidence>
<keyword evidence="10" id="KW-0807">Transducer</keyword>
<feature type="transmembrane region" description="Helical" evidence="11">
    <location>
        <begin position="327"/>
        <end position="347"/>
    </location>
</feature>
<evidence type="ECO:0000256" key="8">
    <source>
        <dbReference type="ARBA" id="ARBA00023170"/>
    </source>
</evidence>
<dbReference type="PROSITE" id="PS00649">
    <property type="entry name" value="G_PROTEIN_RECEP_F2_1"/>
    <property type="match status" value="1"/>
</dbReference>
<evidence type="ECO:0000259" key="12">
    <source>
        <dbReference type="PROSITE" id="PS50227"/>
    </source>
</evidence>
<evidence type="ECO:0000313" key="14">
    <source>
        <dbReference type="EnsemblMetazoa" id="XP_037866913.1"/>
    </source>
</evidence>
<reference evidence="14" key="2">
    <citation type="submission" date="2022-06" db="UniProtKB">
        <authorList>
            <consortium name="EnsemblMetazoa"/>
        </authorList>
    </citation>
    <scope>IDENTIFICATION</scope>
    <source>
        <strain evidence="14">p50T (Dazao)</strain>
    </source>
</reference>
<dbReference type="Proteomes" id="UP000005204">
    <property type="component" value="Unassembled WGS sequence"/>
</dbReference>
<reference evidence="15" key="1">
    <citation type="journal article" date="2008" name="Insect Biochem. Mol. Biol.">
        <title>The genome of a lepidopteran model insect, the silkworm Bombyx mori.</title>
        <authorList>
            <consortium name="International Silkworm Genome Consortium"/>
        </authorList>
    </citation>
    <scope>NUCLEOTIDE SEQUENCE [LARGE SCALE GENOMIC DNA]</scope>
    <source>
        <strain evidence="15">p50T</strain>
    </source>
</reference>
<evidence type="ECO:0000256" key="2">
    <source>
        <dbReference type="ARBA" id="ARBA00005314"/>
    </source>
</evidence>
<dbReference type="Pfam" id="PF00002">
    <property type="entry name" value="7tm_2"/>
    <property type="match status" value="1"/>
</dbReference>
<keyword evidence="5 11" id="KW-1133">Transmembrane helix</keyword>
<dbReference type="EnsemblMetazoa" id="XM_038011019.1">
    <property type="protein sequence ID" value="XP_037866947.1"/>
    <property type="gene ID" value="GeneID_100187554"/>
</dbReference>
<dbReference type="InterPro" id="IPR050332">
    <property type="entry name" value="GPCR_2"/>
</dbReference>
<evidence type="ECO:0000313" key="15">
    <source>
        <dbReference type="Proteomes" id="UP000005204"/>
    </source>
</evidence>
<keyword evidence="15" id="KW-1185">Reference proteome</keyword>
<keyword evidence="3" id="KW-1003">Cell membrane</keyword>
<dbReference type="GO" id="GO:0007166">
    <property type="term" value="P:cell surface receptor signaling pathway"/>
    <property type="evidence" value="ECO:0007669"/>
    <property type="project" value="InterPro"/>
</dbReference>
<sequence length="703" mass="80678">MTVESRRLTPELSLISTGVRYCQPRFDGYLCWPPTAAGETTYLRCPVARLSDSTKNAYRRCGIDGLWNTKKFNETSEIGWTNYTPCFPMEIRNMLNELYEEDETGAQDKFNVALRTRYLEIFGFTLSFIALSISLYIFIHFRALRNHRTRIHKHLFGAMLVQVLIRLTVYIDQAVVRSSISSTDDNTTMTRGIDNMPYICEGSYVLLEYATSAMFLWMFMEGLYLHNVVAANNLRERVPYQWYCVWAWGAPVVITSIWTILTALKYRGEKVQTCWYGYNFTGIYWIVQGPRLIVILINFVFLLNILRVLIMKLSKSARREIVKVRKAVRAALVLLPLLGITNIMNMFEAPLSSDPIRFAVWSYLTHFLRSFQGFFIALIYCFLNGEVKQCLSKAYTNYMAERALLVRQNAICVPSMDEEPAKEKKASYLSCCFPSKTEKRTSKDYRACALDLNKDEEPAKEKKASCLSFCFPSKTEKRTSKDYRAGALDFNNTARARRLELHMVSNSQLPTPLQSPCPAVVRRQMELQELKQSTPLIPRRHIVSAPKRAVRIPFDDDDEAVTKEPFSCYADTLEMAELGAVSPWVYRRRCSPPEMGIFDTCSLTRGSCDEQPPIHIERCIYATRAIVPSSPYVADTDAREVGSCDEQSPVHIGGYIHATRVIVPSSPYVADTDAREVHFKVEQGHYRSENVVQFRNSLTLYRY</sequence>
<evidence type="ECO:0000259" key="13">
    <source>
        <dbReference type="PROSITE" id="PS50261"/>
    </source>
</evidence>
<keyword evidence="7 11" id="KW-0472">Membrane</keyword>
<organism evidence="14 15">
    <name type="scientific">Bombyx mori</name>
    <name type="common">Silk moth</name>
    <dbReference type="NCBI Taxonomy" id="7091"/>
    <lineage>
        <taxon>Eukaryota</taxon>
        <taxon>Metazoa</taxon>
        <taxon>Ecdysozoa</taxon>
        <taxon>Arthropoda</taxon>
        <taxon>Hexapoda</taxon>
        <taxon>Insecta</taxon>
        <taxon>Pterygota</taxon>
        <taxon>Neoptera</taxon>
        <taxon>Endopterygota</taxon>
        <taxon>Lepidoptera</taxon>
        <taxon>Glossata</taxon>
        <taxon>Ditrysia</taxon>
        <taxon>Bombycoidea</taxon>
        <taxon>Bombycidae</taxon>
        <taxon>Bombycinae</taxon>
        <taxon>Bombyx</taxon>
    </lineage>
</organism>
<dbReference type="GO" id="GO:0007188">
    <property type="term" value="P:adenylate cyclase-modulating G protein-coupled receptor signaling pathway"/>
    <property type="evidence" value="ECO:0007669"/>
    <property type="project" value="TreeGrafter"/>
</dbReference>
<protein>
    <recommendedName>
        <fullName evidence="16">PDF receptor</fullName>
    </recommendedName>
</protein>
<evidence type="ECO:0000256" key="3">
    <source>
        <dbReference type="ARBA" id="ARBA00022475"/>
    </source>
</evidence>
<dbReference type="GO" id="GO:0008528">
    <property type="term" value="F:G protein-coupled peptide receptor activity"/>
    <property type="evidence" value="ECO:0007669"/>
    <property type="project" value="TreeGrafter"/>
</dbReference>
<evidence type="ECO:0000256" key="1">
    <source>
        <dbReference type="ARBA" id="ARBA00004651"/>
    </source>
</evidence>
<feature type="domain" description="G-protein coupled receptors family 2 profile 2" evidence="13">
    <location>
        <begin position="116"/>
        <end position="384"/>
    </location>
</feature>
<dbReference type="InterPro" id="IPR017981">
    <property type="entry name" value="GPCR_2-like_7TM"/>
</dbReference>
<evidence type="ECO:0008006" key="16">
    <source>
        <dbReference type="Google" id="ProtNLM"/>
    </source>
</evidence>
<dbReference type="SMART" id="SM00008">
    <property type="entry name" value="HormR"/>
    <property type="match status" value="1"/>
</dbReference>
<gene>
    <name evidence="14" type="primary">100187554</name>
</gene>
<keyword evidence="9" id="KW-0325">Glycoprotein</keyword>
<dbReference type="EnsemblMetazoa" id="XM_038010985.1">
    <property type="protein sequence ID" value="XP_037866913.1"/>
    <property type="gene ID" value="GeneID_100187554"/>
</dbReference>
<dbReference type="PRINTS" id="PR00249">
    <property type="entry name" value="GPCRSECRETIN"/>
</dbReference>
<dbReference type="GO" id="GO:0005886">
    <property type="term" value="C:plasma membrane"/>
    <property type="evidence" value="ECO:0007669"/>
    <property type="project" value="UniProtKB-SubCell"/>
</dbReference>
<dbReference type="InterPro" id="IPR036445">
    <property type="entry name" value="GPCR_2_extracell_dom_sf"/>
</dbReference>
<keyword evidence="6" id="KW-0297">G-protein coupled receptor</keyword>
<comment type="similarity">
    <text evidence="2">Belongs to the G-protein coupled receptor 2 family.</text>
</comment>
<dbReference type="CDD" id="cd15261">
    <property type="entry name" value="7tmB1_PDFR"/>
    <property type="match status" value="1"/>
</dbReference>
<feature type="transmembrane region" description="Helical" evidence="11">
    <location>
        <begin position="155"/>
        <end position="176"/>
    </location>
</feature>
<feature type="transmembrane region" description="Helical" evidence="11">
    <location>
        <begin position="359"/>
        <end position="383"/>
    </location>
</feature>
<dbReference type="PROSITE" id="PS50227">
    <property type="entry name" value="G_PROTEIN_RECEP_F2_3"/>
    <property type="match status" value="1"/>
</dbReference>
<feature type="transmembrane region" description="Helical" evidence="11">
    <location>
        <begin position="240"/>
        <end position="263"/>
    </location>
</feature>
<evidence type="ECO:0000256" key="5">
    <source>
        <dbReference type="ARBA" id="ARBA00022989"/>
    </source>
</evidence>
<evidence type="ECO:0000256" key="6">
    <source>
        <dbReference type="ARBA" id="ARBA00023040"/>
    </source>
</evidence>
<dbReference type="PANTHER" id="PTHR45620:SF17">
    <property type="entry name" value="PDF RECEPTOR"/>
    <property type="match status" value="1"/>
</dbReference>
<keyword evidence="4 11" id="KW-0812">Transmembrane</keyword>
<dbReference type="Gene3D" id="1.20.1070.10">
    <property type="entry name" value="Rhodopsin 7-helix transmembrane proteins"/>
    <property type="match status" value="1"/>
</dbReference>
<feature type="transmembrane region" description="Helical" evidence="11">
    <location>
        <begin position="283"/>
        <end position="306"/>
    </location>
</feature>
<keyword evidence="8" id="KW-0675">Receptor</keyword>
<feature type="transmembrane region" description="Helical" evidence="11">
    <location>
        <begin position="121"/>
        <end position="143"/>
    </location>
</feature>
<evidence type="ECO:0000256" key="9">
    <source>
        <dbReference type="ARBA" id="ARBA00023180"/>
    </source>
</evidence>
<dbReference type="InterPro" id="IPR017983">
    <property type="entry name" value="GPCR_2_secretin-like_CS"/>
</dbReference>
<dbReference type="PROSITE" id="PS50261">
    <property type="entry name" value="G_PROTEIN_RECEP_F2_4"/>
    <property type="match status" value="1"/>
</dbReference>
<evidence type="ECO:0000256" key="10">
    <source>
        <dbReference type="ARBA" id="ARBA00023224"/>
    </source>
</evidence>
<name>A0A8R2QV75_BOMMO</name>
<evidence type="ECO:0000256" key="4">
    <source>
        <dbReference type="ARBA" id="ARBA00022692"/>
    </source>
</evidence>
<proteinExistence type="inferred from homology"/>
<dbReference type="PROSITE" id="PS00650">
    <property type="entry name" value="G_PROTEIN_RECEP_F2_2"/>
    <property type="match status" value="1"/>
</dbReference>
<dbReference type="Gene3D" id="4.10.1240.10">
    <property type="entry name" value="GPCR, family 2, extracellular hormone receptor domain"/>
    <property type="match status" value="1"/>
</dbReference>
<dbReference type="SUPFAM" id="SSF111418">
    <property type="entry name" value="Hormone receptor domain"/>
    <property type="match status" value="1"/>
</dbReference>
<comment type="subcellular location">
    <subcellularLocation>
        <location evidence="1">Cell membrane</location>
        <topology evidence="1">Multi-pass membrane protein</topology>
    </subcellularLocation>
</comment>
<accession>A0A8R2QV75</accession>